<keyword evidence="2" id="KW-1185">Reference proteome</keyword>
<dbReference type="AlphaFoldDB" id="A0AAE0JZ80"/>
<evidence type="ECO:0000313" key="2">
    <source>
        <dbReference type="Proteomes" id="UP001287356"/>
    </source>
</evidence>
<sequence>MLPPLRGRGTKVTFAHAVRPTNQPTRDCSAAEPRAICIQDGSRCVNMSGLRLSRSREPGDRRAPSCSKRFQALFCTTWGTTGRVLGIVIEAIDSNQDKAGGAPRREIATPRRLDDLEPCPASCVAAVGGLCHSVCSGTGREGGKDENVASLQLGPTRGPLHSDLPLAATIDRMPVKNIQPISSLTPIYVQSHLDTGLLRHKT</sequence>
<evidence type="ECO:0000313" key="1">
    <source>
        <dbReference type="EMBL" id="KAK3367103.1"/>
    </source>
</evidence>
<accession>A0AAE0JZ80</accession>
<reference evidence="1" key="2">
    <citation type="submission" date="2023-06" db="EMBL/GenBank/DDBJ databases">
        <authorList>
            <consortium name="Lawrence Berkeley National Laboratory"/>
            <person name="Haridas S."/>
            <person name="Hensen N."/>
            <person name="Bonometti L."/>
            <person name="Westerberg I."/>
            <person name="Brannstrom I.O."/>
            <person name="Guillou S."/>
            <person name="Cros-Aarteil S."/>
            <person name="Calhoun S."/>
            <person name="Kuo A."/>
            <person name="Mondo S."/>
            <person name="Pangilinan J."/>
            <person name="Riley R."/>
            <person name="Labutti K."/>
            <person name="Andreopoulos B."/>
            <person name="Lipzen A."/>
            <person name="Chen C."/>
            <person name="Yanf M."/>
            <person name="Daum C."/>
            <person name="Ng V."/>
            <person name="Clum A."/>
            <person name="Steindorff A."/>
            <person name="Ohm R."/>
            <person name="Martin F."/>
            <person name="Silar P."/>
            <person name="Natvig D."/>
            <person name="Lalanne C."/>
            <person name="Gautier V."/>
            <person name="Ament-Velasquez S.L."/>
            <person name="Kruys A."/>
            <person name="Hutchinson M.I."/>
            <person name="Powell A.J."/>
            <person name="Barry K."/>
            <person name="Miller A.N."/>
            <person name="Grigoriev I.V."/>
            <person name="Debuchy R."/>
            <person name="Gladieux P."/>
            <person name="Thoren M.H."/>
            <person name="Johannesson H."/>
        </authorList>
    </citation>
    <scope>NUCLEOTIDE SEQUENCE</scope>
    <source>
        <strain evidence="1">CBS 958.72</strain>
    </source>
</reference>
<name>A0AAE0JZ80_9PEZI</name>
<proteinExistence type="predicted"/>
<dbReference type="EMBL" id="JAULSN010000007">
    <property type="protein sequence ID" value="KAK3367103.1"/>
    <property type="molecule type" value="Genomic_DNA"/>
</dbReference>
<organism evidence="1 2">
    <name type="scientific">Lasiosphaeria ovina</name>
    <dbReference type="NCBI Taxonomy" id="92902"/>
    <lineage>
        <taxon>Eukaryota</taxon>
        <taxon>Fungi</taxon>
        <taxon>Dikarya</taxon>
        <taxon>Ascomycota</taxon>
        <taxon>Pezizomycotina</taxon>
        <taxon>Sordariomycetes</taxon>
        <taxon>Sordariomycetidae</taxon>
        <taxon>Sordariales</taxon>
        <taxon>Lasiosphaeriaceae</taxon>
        <taxon>Lasiosphaeria</taxon>
    </lineage>
</organism>
<gene>
    <name evidence="1" type="ORF">B0T24DRAFT_381105</name>
</gene>
<protein>
    <submittedName>
        <fullName evidence="1">Uncharacterized protein</fullName>
    </submittedName>
</protein>
<dbReference type="Proteomes" id="UP001287356">
    <property type="component" value="Unassembled WGS sequence"/>
</dbReference>
<comment type="caution">
    <text evidence="1">The sequence shown here is derived from an EMBL/GenBank/DDBJ whole genome shotgun (WGS) entry which is preliminary data.</text>
</comment>
<reference evidence="1" key="1">
    <citation type="journal article" date="2023" name="Mol. Phylogenet. Evol.">
        <title>Genome-scale phylogeny and comparative genomics of the fungal order Sordariales.</title>
        <authorList>
            <person name="Hensen N."/>
            <person name="Bonometti L."/>
            <person name="Westerberg I."/>
            <person name="Brannstrom I.O."/>
            <person name="Guillou S."/>
            <person name="Cros-Aarteil S."/>
            <person name="Calhoun S."/>
            <person name="Haridas S."/>
            <person name="Kuo A."/>
            <person name="Mondo S."/>
            <person name="Pangilinan J."/>
            <person name="Riley R."/>
            <person name="LaButti K."/>
            <person name="Andreopoulos B."/>
            <person name="Lipzen A."/>
            <person name="Chen C."/>
            <person name="Yan M."/>
            <person name="Daum C."/>
            <person name="Ng V."/>
            <person name="Clum A."/>
            <person name="Steindorff A."/>
            <person name="Ohm R.A."/>
            <person name="Martin F."/>
            <person name="Silar P."/>
            <person name="Natvig D.O."/>
            <person name="Lalanne C."/>
            <person name="Gautier V."/>
            <person name="Ament-Velasquez S.L."/>
            <person name="Kruys A."/>
            <person name="Hutchinson M.I."/>
            <person name="Powell A.J."/>
            <person name="Barry K."/>
            <person name="Miller A.N."/>
            <person name="Grigoriev I.V."/>
            <person name="Debuchy R."/>
            <person name="Gladieux P."/>
            <person name="Hiltunen Thoren M."/>
            <person name="Johannesson H."/>
        </authorList>
    </citation>
    <scope>NUCLEOTIDE SEQUENCE</scope>
    <source>
        <strain evidence="1">CBS 958.72</strain>
    </source>
</reference>